<keyword evidence="3" id="KW-0813">Transport</keyword>
<evidence type="ECO:0000256" key="4">
    <source>
        <dbReference type="ARBA" id="ARBA00022475"/>
    </source>
</evidence>
<comment type="subcellular location">
    <subcellularLocation>
        <location evidence="1">Cell inner membrane</location>
        <topology evidence="1">Single-pass membrane protein</topology>
        <orientation evidence="1">Periplasmic side</orientation>
    </subcellularLocation>
</comment>
<dbReference type="PANTHER" id="PTHR33446:SF2">
    <property type="entry name" value="PROTEIN TONB"/>
    <property type="match status" value="1"/>
</dbReference>
<dbReference type="InterPro" id="IPR037682">
    <property type="entry name" value="TonB_C"/>
</dbReference>
<evidence type="ECO:0000256" key="3">
    <source>
        <dbReference type="ARBA" id="ARBA00022448"/>
    </source>
</evidence>
<dbReference type="Proteomes" id="UP000831796">
    <property type="component" value="Chromosome"/>
</dbReference>
<dbReference type="Gene3D" id="3.30.1150.10">
    <property type="match status" value="1"/>
</dbReference>
<evidence type="ECO:0000256" key="8">
    <source>
        <dbReference type="ARBA" id="ARBA00022989"/>
    </source>
</evidence>
<evidence type="ECO:0000256" key="5">
    <source>
        <dbReference type="ARBA" id="ARBA00022519"/>
    </source>
</evidence>
<dbReference type="PANTHER" id="PTHR33446">
    <property type="entry name" value="PROTEIN TONB-RELATED"/>
    <property type="match status" value="1"/>
</dbReference>
<dbReference type="KEGG" id="hcu:MUN79_03355"/>
<keyword evidence="12" id="KW-1185">Reference proteome</keyword>
<gene>
    <name evidence="11" type="ORF">MUN79_03355</name>
</gene>
<evidence type="ECO:0000259" key="10">
    <source>
        <dbReference type="Pfam" id="PF03544"/>
    </source>
</evidence>
<dbReference type="GO" id="GO:0031992">
    <property type="term" value="F:energy transducer activity"/>
    <property type="evidence" value="ECO:0007669"/>
    <property type="project" value="TreeGrafter"/>
</dbReference>
<evidence type="ECO:0000256" key="1">
    <source>
        <dbReference type="ARBA" id="ARBA00004383"/>
    </source>
</evidence>
<evidence type="ECO:0000256" key="9">
    <source>
        <dbReference type="ARBA" id="ARBA00023136"/>
    </source>
</evidence>
<evidence type="ECO:0000313" key="11">
    <source>
        <dbReference type="EMBL" id="UOQ73026.1"/>
    </source>
</evidence>
<sequence>MLDLPILNVRLNACSESWQQMTPTAQGRHCHSCDREVIDFTSGTQADLNAARAASPDGQLCGMFRREQVAAVTRPQLRPKLRRFVVALVLVCGLGLSSQEAWAQVRKARPATKRTPPKQEQVEDLNEDVPVEPLIMGGVDALAFYSEQDFVPVAPSGPYTHVEQMPEFKDGGWAGLLDFIRRNQQWPVAASAEAEGKVFVKFVIDKTGRIQNAEVLKTPHPTLNAEALRIVQLLEGRFVPGRQNGQAVDVSYTIAIPFMHL</sequence>
<dbReference type="InterPro" id="IPR051045">
    <property type="entry name" value="TonB-dependent_transducer"/>
</dbReference>
<dbReference type="EMBL" id="CP095046">
    <property type="protein sequence ID" value="UOQ73026.1"/>
    <property type="molecule type" value="Genomic_DNA"/>
</dbReference>
<dbReference type="AlphaFoldDB" id="A0A8T9Q5U5"/>
<accession>A0A8T9Q5U5</accession>
<dbReference type="RefSeq" id="WP_244676381.1">
    <property type="nucleotide sequence ID" value="NZ_CP095046.1"/>
</dbReference>
<keyword evidence="7" id="KW-0653">Protein transport</keyword>
<keyword evidence="6" id="KW-0812">Transmembrane</keyword>
<evidence type="ECO:0000313" key="12">
    <source>
        <dbReference type="Proteomes" id="UP000831796"/>
    </source>
</evidence>
<dbReference type="SUPFAM" id="SSF74653">
    <property type="entry name" value="TolA/TonB C-terminal domain"/>
    <property type="match status" value="1"/>
</dbReference>
<feature type="domain" description="TonB C-terminal" evidence="10">
    <location>
        <begin position="188"/>
        <end position="258"/>
    </location>
</feature>
<evidence type="ECO:0000256" key="2">
    <source>
        <dbReference type="ARBA" id="ARBA00006555"/>
    </source>
</evidence>
<dbReference type="Pfam" id="PF03544">
    <property type="entry name" value="TonB_C"/>
    <property type="match status" value="1"/>
</dbReference>
<protein>
    <submittedName>
        <fullName evidence="11">TonB family protein</fullName>
    </submittedName>
</protein>
<name>A0A8T9Q5U5_9BACT</name>
<evidence type="ECO:0000256" key="6">
    <source>
        <dbReference type="ARBA" id="ARBA00022692"/>
    </source>
</evidence>
<dbReference type="GO" id="GO:0055085">
    <property type="term" value="P:transmembrane transport"/>
    <property type="evidence" value="ECO:0007669"/>
    <property type="project" value="InterPro"/>
</dbReference>
<evidence type="ECO:0000256" key="7">
    <source>
        <dbReference type="ARBA" id="ARBA00022927"/>
    </source>
</evidence>
<dbReference type="GO" id="GO:0015031">
    <property type="term" value="P:protein transport"/>
    <property type="evidence" value="ECO:0007669"/>
    <property type="project" value="UniProtKB-KW"/>
</dbReference>
<dbReference type="NCBIfam" id="TIGR01352">
    <property type="entry name" value="tonB_Cterm"/>
    <property type="match status" value="1"/>
</dbReference>
<dbReference type="InterPro" id="IPR006260">
    <property type="entry name" value="TonB/TolA_C"/>
</dbReference>
<proteinExistence type="inferred from homology"/>
<comment type="similarity">
    <text evidence="2">Belongs to the TonB family.</text>
</comment>
<keyword evidence="9" id="KW-0472">Membrane</keyword>
<dbReference type="GO" id="GO:0098797">
    <property type="term" value="C:plasma membrane protein complex"/>
    <property type="evidence" value="ECO:0007669"/>
    <property type="project" value="TreeGrafter"/>
</dbReference>
<organism evidence="11 12">
    <name type="scientific">Hymenobacter cellulosilyticus</name>
    <dbReference type="NCBI Taxonomy" id="2932248"/>
    <lineage>
        <taxon>Bacteria</taxon>
        <taxon>Pseudomonadati</taxon>
        <taxon>Bacteroidota</taxon>
        <taxon>Cytophagia</taxon>
        <taxon>Cytophagales</taxon>
        <taxon>Hymenobacteraceae</taxon>
        <taxon>Hymenobacter</taxon>
    </lineage>
</organism>
<reference evidence="11" key="1">
    <citation type="submission" date="2022-04" db="EMBL/GenBank/DDBJ databases">
        <title>Hymenobacter sp. isolated from the air.</title>
        <authorList>
            <person name="Won M."/>
            <person name="Lee C.-M."/>
            <person name="Woen H.-Y."/>
            <person name="Kwon S.-W."/>
        </authorList>
    </citation>
    <scope>NUCLEOTIDE SEQUENCE</scope>
    <source>
        <strain evidence="11">5116S-3</strain>
    </source>
</reference>
<keyword evidence="8" id="KW-1133">Transmembrane helix</keyword>
<keyword evidence="4" id="KW-1003">Cell membrane</keyword>
<keyword evidence="5" id="KW-0997">Cell inner membrane</keyword>